<comment type="caution">
    <text evidence="2">The sequence shown here is derived from an EMBL/GenBank/DDBJ whole genome shotgun (WGS) entry which is preliminary data.</text>
</comment>
<gene>
    <name evidence="2" type="ORF">A6K24_16430</name>
</gene>
<evidence type="ECO:0000313" key="2">
    <source>
        <dbReference type="EMBL" id="OAS88293.1"/>
    </source>
</evidence>
<dbReference type="RefSeq" id="WP_066327899.1">
    <property type="nucleotide sequence ID" value="NZ_LWSG01000004.1"/>
</dbReference>
<sequence>MDFLSREQIINELQDSFQPFINKYGIEDIGIFEEEGQDNHYYLGYTVRKEGKTYHIHSSYLKNNHGGLAPEKKEWTIESDEPDRKDLKGFKGLEDALREIQEIH</sequence>
<reference evidence="3" key="1">
    <citation type="submission" date="2016-04" db="EMBL/GenBank/DDBJ databases">
        <authorList>
            <person name="Lyu Z."/>
            <person name="Lyu W."/>
        </authorList>
    </citation>
    <scope>NUCLEOTIDE SEQUENCE [LARGE SCALE GENOMIC DNA]</scope>
    <source>
        <strain evidence="3">C44</strain>
    </source>
</reference>
<organism evidence="2 3">
    <name type="scientific">Metabacillus litoralis</name>
    <dbReference type="NCBI Taxonomy" id="152268"/>
    <lineage>
        <taxon>Bacteria</taxon>
        <taxon>Bacillati</taxon>
        <taxon>Bacillota</taxon>
        <taxon>Bacilli</taxon>
        <taxon>Bacillales</taxon>
        <taxon>Bacillaceae</taxon>
        <taxon>Metabacillus</taxon>
    </lineage>
</organism>
<protein>
    <recommendedName>
        <fullName evidence="1">GK1464-like domain-containing protein</fullName>
    </recommendedName>
</protein>
<dbReference type="AlphaFoldDB" id="A0A179T799"/>
<dbReference type="Pfam" id="PF18681">
    <property type="entry name" value="DUF5634"/>
    <property type="match status" value="1"/>
</dbReference>
<dbReference type="Proteomes" id="UP000078534">
    <property type="component" value="Unassembled WGS sequence"/>
</dbReference>
<evidence type="ECO:0000259" key="1">
    <source>
        <dbReference type="Pfam" id="PF18681"/>
    </source>
</evidence>
<dbReference type="SUPFAM" id="SSF143579">
    <property type="entry name" value="GK1464-like"/>
    <property type="match status" value="1"/>
</dbReference>
<dbReference type="OrthoDB" id="2968163at2"/>
<dbReference type="Gene3D" id="3.30.70.1480">
    <property type="entry name" value="GK1464-like"/>
    <property type="match status" value="1"/>
</dbReference>
<keyword evidence="3" id="KW-1185">Reference proteome</keyword>
<dbReference type="InterPro" id="IPR028990">
    <property type="entry name" value="GK1464-like"/>
</dbReference>
<accession>A0A179T799</accession>
<name>A0A179T799_9BACI</name>
<dbReference type="EMBL" id="LWSG01000004">
    <property type="protein sequence ID" value="OAS88293.1"/>
    <property type="molecule type" value="Genomic_DNA"/>
</dbReference>
<dbReference type="InterPro" id="IPR040915">
    <property type="entry name" value="GK1464-like_dom"/>
</dbReference>
<evidence type="ECO:0000313" key="3">
    <source>
        <dbReference type="Proteomes" id="UP000078534"/>
    </source>
</evidence>
<feature type="domain" description="GK1464-like" evidence="1">
    <location>
        <begin position="3"/>
        <end position="100"/>
    </location>
</feature>
<proteinExistence type="predicted"/>